<keyword evidence="3" id="KW-0597">Phosphoprotein</keyword>
<dbReference type="CDD" id="cd00130">
    <property type="entry name" value="PAS"/>
    <property type="match status" value="4"/>
</dbReference>
<feature type="domain" description="PAC" evidence="10">
    <location>
        <begin position="689"/>
        <end position="741"/>
    </location>
</feature>
<dbReference type="InterPro" id="IPR004358">
    <property type="entry name" value="Sig_transdc_His_kin-like_C"/>
</dbReference>
<dbReference type="InterPro" id="IPR000014">
    <property type="entry name" value="PAS"/>
</dbReference>
<dbReference type="InterPro" id="IPR036097">
    <property type="entry name" value="HisK_dim/P_sf"/>
</dbReference>
<feature type="coiled-coil region" evidence="7">
    <location>
        <begin position="176"/>
        <end position="207"/>
    </location>
</feature>
<name>A0ABT7BC07_9CYAN</name>
<dbReference type="InterPro" id="IPR013767">
    <property type="entry name" value="PAS_fold"/>
</dbReference>
<dbReference type="EC" id="2.7.13.3" evidence="2"/>
<keyword evidence="7" id="KW-0175">Coiled coil</keyword>
<evidence type="ECO:0000259" key="10">
    <source>
        <dbReference type="PROSITE" id="PS50113"/>
    </source>
</evidence>
<feature type="domain" description="PAC" evidence="10">
    <location>
        <begin position="129"/>
        <end position="185"/>
    </location>
</feature>
<evidence type="ECO:0000256" key="5">
    <source>
        <dbReference type="ARBA" id="ARBA00022777"/>
    </source>
</evidence>
<dbReference type="PROSITE" id="PS50112">
    <property type="entry name" value="PAS"/>
    <property type="match status" value="2"/>
</dbReference>
<proteinExistence type="predicted"/>
<dbReference type="Pfam" id="PF02518">
    <property type="entry name" value="HATPase_c"/>
    <property type="match status" value="1"/>
</dbReference>
<dbReference type="Gene3D" id="3.30.450.20">
    <property type="entry name" value="PAS domain"/>
    <property type="match status" value="4"/>
</dbReference>
<evidence type="ECO:0000256" key="4">
    <source>
        <dbReference type="ARBA" id="ARBA00022679"/>
    </source>
</evidence>
<feature type="domain" description="Histidine kinase" evidence="8">
    <location>
        <begin position="954"/>
        <end position="1208"/>
    </location>
</feature>
<dbReference type="Gene3D" id="3.30.565.10">
    <property type="entry name" value="Histidine kinase-like ATPase, C-terminal domain"/>
    <property type="match status" value="1"/>
</dbReference>
<dbReference type="Gene3D" id="1.10.287.130">
    <property type="match status" value="1"/>
</dbReference>
<organism evidence="11 12">
    <name type="scientific">Roseofilum capinflatum BLCC-M114</name>
    <dbReference type="NCBI Taxonomy" id="3022440"/>
    <lineage>
        <taxon>Bacteria</taxon>
        <taxon>Bacillati</taxon>
        <taxon>Cyanobacteriota</taxon>
        <taxon>Cyanophyceae</taxon>
        <taxon>Desertifilales</taxon>
        <taxon>Desertifilaceae</taxon>
        <taxon>Roseofilum</taxon>
        <taxon>Roseofilum capinflatum</taxon>
    </lineage>
</organism>
<dbReference type="SMART" id="SM00065">
    <property type="entry name" value="GAF"/>
    <property type="match status" value="2"/>
</dbReference>
<comment type="catalytic activity">
    <reaction evidence="1">
        <text>ATP + protein L-histidine = ADP + protein N-phospho-L-histidine.</text>
        <dbReference type="EC" id="2.7.13.3"/>
    </reaction>
</comment>
<feature type="coiled-coil region" evidence="7">
    <location>
        <begin position="5"/>
        <end position="32"/>
    </location>
</feature>
<dbReference type="InterPro" id="IPR013655">
    <property type="entry name" value="PAS_fold_3"/>
</dbReference>
<dbReference type="InterPro" id="IPR003018">
    <property type="entry name" value="GAF"/>
</dbReference>
<dbReference type="InterPro" id="IPR013656">
    <property type="entry name" value="PAS_4"/>
</dbReference>
<dbReference type="InterPro" id="IPR035965">
    <property type="entry name" value="PAS-like_dom_sf"/>
</dbReference>
<keyword evidence="4" id="KW-0808">Transferase</keyword>
<accession>A0ABT7BC07</accession>
<dbReference type="PANTHER" id="PTHR43304:SF1">
    <property type="entry name" value="PAC DOMAIN-CONTAINING PROTEIN"/>
    <property type="match status" value="1"/>
</dbReference>
<evidence type="ECO:0000259" key="8">
    <source>
        <dbReference type="PROSITE" id="PS50109"/>
    </source>
</evidence>
<dbReference type="Pfam" id="PF08447">
    <property type="entry name" value="PAS_3"/>
    <property type="match status" value="2"/>
</dbReference>
<dbReference type="NCBIfam" id="TIGR00229">
    <property type="entry name" value="sensory_box"/>
    <property type="match status" value="4"/>
</dbReference>
<keyword evidence="6" id="KW-0902">Two-component regulatory system</keyword>
<dbReference type="PRINTS" id="PR00344">
    <property type="entry name" value="BCTRLSENSOR"/>
</dbReference>
<feature type="domain" description="PAS" evidence="9">
    <location>
        <begin position="331"/>
        <end position="402"/>
    </location>
</feature>
<comment type="caution">
    <text evidence="11">The sequence shown here is derived from an EMBL/GenBank/DDBJ whole genome shotgun (WGS) entry which is preliminary data.</text>
</comment>
<evidence type="ECO:0000259" key="9">
    <source>
        <dbReference type="PROSITE" id="PS50112"/>
    </source>
</evidence>
<dbReference type="Gene3D" id="3.30.450.40">
    <property type="match status" value="2"/>
</dbReference>
<gene>
    <name evidence="11" type="ORF">PMG25_21795</name>
</gene>
<evidence type="ECO:0000256" key="6">
    <source>
        <dbReference type="ARBA" id="ARBA00023012"/>
    </source>
</evidence>
<dbReference type="InterPro" id="IPR005467">
    <property type="entry name" value="His_kinase_dom"/>
</dbReference>
<dbReference type="Pfam" id="PF01590">
    <property type="entry name" value="GAF"/>
    <property type="match status" value="2"/>
</dbReference>
<evidence type="ECO:0000256" key="7">
    <source>
        <dbReference type="SAM" id="Coils"/>
    </source>
</evidence>
<dbReference type="Pfam" id="PF00989">
    <property type="entry name" value="PAS"/>
    <property type="match status" value="1"/>
</dbReference>
<dbReference type="EMBL" id="JAQOSO010000112">
    <property type="protein sequence ID" value="MDJ1176727.1"/>
    <property type="molecule type" value="Genomic_DNA"/>
</dbReference>
<dbReference type="PROSITE" id="PS50109">
    <property type="entry name" value="HIS_KIN"/>
    <property type="match status" value="1"/>
</dbReference>
<keyword evidence="12" id="KW-1185">Reference proteome</keyword>
<evidence type="ECO:0000313" key="12">
    <source>
        <dbReference type="Proteomes" id="UP001235849"/>
    </source>
</evidence>
<dbReference type="SUPFAM" id="SSF55874">
    <property type="entry name" value="ATPase domain of HSP90 chaperone/DNA topoisomerase II/histidine kinase"/>
    <property type="match status" value="1"/>
</dbReference>
<dbReference type="InterPro" id="IPR029016">
    <property type="entry name" value="GAF-like_dom_sf"/>
</dbReference>
<dbReference type="PROSITE" id="PS50113">
    <property type="entry name" value="PAC"/>
    <property type="match status" value="3"/>
</dbReference>
<evidence type="ECO:0000256" key="3">
    <source>
        <dbReference type="ARBA" id="ARBA00022553"/>
    </source>
</evidence>
<reference evidence="11 12" key="1">
    <citation type="submission" date="2023-01" db="EMBL/GenBank/DDBJ databases">
        <title>Novel diversity within Roseofilum (Cyanobacteria; Desertifilaceae) from marine benthic mats with descriptions of four novel species.</title>
        <authorList>
            <person name="Wang Y."/>
            <person name="Berthold D.E."/>
            <person name="Hu J."/>
            <person name="Lefler F.W."/>
            <person name="Laughinghouse H.D. IV."/>
        </authorList>
    </citation>
    <scope>NUCLEOTIDE SEQUENCE [LARGE SCALE GENOMIC DNA]</scope>
    <source>
        <strain evidence="11 12">BLCC-M114</strain>
    </source>
</reference>
<dbReference type="InterPro" id="IPR000700">
    <property type="entry name" value="PAS-assoc_C"/>
</dbReference>
<dbReference type="InterPro" id="IPR001610">
    <property type="entry name" value="PAC"/>
</dbReference>
<dbReference type="CDD" id="cd00082">
    <property type="entry name" value="HisKA"/>
    <property type="match status" value="1"/>
</dbReference>
<dbReference type="SMART" id="SM00091">
    <property type="entry name" value="PAS"/>
    <property type="match status" value="4"/>
</dbReference>
<dbReference type="SUPFAM" id="SSF55785">
    <property type="entry name" value="PYP-like sensor domain (PAS domain)"/>
    <property type="match status" value="4"/>
</dbReference>
<dbReference type="Proteomes" id="UP001235849">
    <property type="component" value="Unassembled WGS sequence"/>
</dbReference>
<dbReference type="InterPro" id="IPR003594">
    <property type="entry name" value="HATPase_dom"/>
</dbReference>
<evidence type="ECO:0000256" key="1">
    <source>
        <dbReference type="ARBA" id="ARBA00000085"/>
    </source>
</evidence>
<feature type="domain" description="PAC" evidence="10">
    <location>
        <begin position="279"/>
        <end position="330"/>
    </location>
</feature>
<dbReference type="SMART" id="SM00086">
    <property type="entry name" value="PAC"/>
    <property type="match status" value="4"/>
</dbReference>
<protein>
    <recommendedName>
        <fullName evidence="2">histidine kinase</fullName>
        <ecNumber evidence="2">2.7.13.3</ecNumber>
    </recommendedName>
</protein>
<feature type="domain" description="PAS" evidence="9">
    <location>
        <begin position="614"/>
        <end position="686"/>
    </location>
</feature>
<dbReference type="RefSeq" id="WP_283769002.1">
    <property type="nucleotide sequence ID" value="NZ_JAQOSO010000112.1"/>
</dbReference>
<sequence>MSSEFNQEQERIAALESQNQDLQAALAQVTQCWQDTVEELQTVKADLERLHRYQSESEKFLHLAINHIPEPIFWKDRDSVFLGCNQYFANFAGLTSPSEIIGKTDYDLPWQREETEKYRADDRRVMESDTPELKFVESIQQQDGNHHWVETNKVPLHDRSGEVVGILGTFIDITDRVIAEQNLQKLNQDLEQEVTDRTQKLQATEARLQRLADNLPGLIFQFRMERDGTPSFPYVSEGCRDLYGLDPENFIQSFDWVHPTDLPLLKQAIEKSRQSLKGFQHEHRIITPQGEVKWVQVISRPEKQPDGAVVWDGMIIDIGDRKQTEERLRQQEAQYRQIFETVTDGLAIVDLEAGKLVQINRAFHQMHDYEYEEFMQLSMADFIHPQALPLFANFLSEIKAGRSFTCLGMNVDRHGHLIEVEVKGIPYPYQDKTHALAILRDVSDRKRQERALQSIVEGTASQTGEGFFQSCVKFIALSLQVAYAFIVEVTDEENQLSGNVLAAWEQSDFGETFAYELQGTPCINVVQNKTMCRYTQDLQSRFPGDRYLIEIEAESYVGIPILNPQEELLGFIAVLDTKPMETDLDWQASILEIFAARAGAEIERIRAENALRQKEALLQMTLEAGKMGCWSWNRYTNDVMWSDGVEGILGLPPGSFQGRFEDYVGLIHPEDRDSVLSVIEETLEKEEEFSIEHRIVSAEGKIQWLRSIGETWRNEQGEAIGLLGSVLNDTHRKMAEIALTKSAQRIEKQAQRAELLNQIANQIRTSLDLDQILQTTVHEIQQFLEVDRTHFAWYVEEADRAYWDIVSEVTIEGLPSFVGKHPVDNFGPLSELLLSRKIVQLDDISTVEDQETQEILMALGNQSMLVLPIATELEQFGIIACIQTQRVRPWRTHEVDFLEAVVAQVAIALQQADLLWQSQSRAQELERLLEQLKWTQTQLIQSEKMSGLGQMVAGVAHEINNPVNFIHGNISHAQTYSQDLMNLVKLYQQYYPQPHPDIQAEIEVIDLEFIQEDCQKIFHSMKVGTHRIREIVQSLRTFSRLDESELKAVDLHEGIESTLSILNPRLRAMSWRSEIEVIKDYGQLPLVECYARQLNQVFMNILGNALDALEEKERHLPSEKSARNKIWIETRDMGRNVVIQITDNGLGMSKETQRKLFDPFYTTKPVGKGTGLGLSISYQIITEKHGGSLSCLSVPGETTFKIEIPIVHQK</sequence>
<keyword evidence="5" id="KW-0418">Kinase</keyword>
<evidence type="ECO:0000256" key="2">
    <source>
        <dbReference type="ARBA" id="ARBA00012438"/>
    </source>
</evidence>
<dbReference type="SUPFAM" id="SSF47384">
    <property type="entry name" value="Homodimeric domain of signal transducing histidine kinase"/>
    <property type="match status" value="1"/>
</dbReference>
<dbReference type="PANTHER" id="PTHR43304">
    <property type="entry name" value="PHYTOCHROME-LIKE PROTEIN CPH1"/>
    <property type="match status" value="1"/>
</dbReference>
<evidence type="ECO:0000313" key="11">
    <source>
        <dbReference type="EMBL" id="MDJ1176727.1"/>
    </source>
</evidence>
<dbReference type="SMART" id="SM00387">
    <property type="entry name" value="HATPase_c"/>
    <property type="match status" value="1"/>
</dbReference>
<dbReference type="Pfam" id="PF08448">
    <property type="entry name" value="PAS_4"/>
    <property type="match status" value="1"/>
</dbReference>
<dbReference type="SMART" id="SM00388">
    <property type="entry name" value="HisKA"/>
    <property type="match status" value="1"/>
</dbReference>
<dbReference type="InterPro" id="IPR036890">
    <property type="entry name" value="HATPase_C_sf"/>
</dbReference>
<dbReference type="InterPro" id="IPR052162">
    <property type="entry name" value="Sensor_kinase/Photoreceptor"/>
</dbReference>
<dbReference type="InterPro" id="IPR003661">
    <property type="entry name" value="HisK_dim/P_dom"/>
</dbReference>
<dbReference type="SUPFAM" id="SSF55781">
    <property type="entry name" value="GAF domain-like"/>
    <property type="match status" value="2"/>
</dbReference>